<feature type="region of interest" description="Disordered" evidence="1">
    <location>
        <begin position="1"/>
        <end position="24"/>
    </location>
</feature>
<keyword evidence="3" id="KW-1185">Reference proteome</keyword>
<sequence length="112" mass="12026">MSTDTLVSTSSTQPPTSTATAKPSPKIIVRDYAYTPVKVYEIIPQSPLSPSPSSSSSSTDSSKLLTPTTKEIPVIGLARHWEDVVVCESPECSDDEDGMVWKNNEGSGKEHT</sequence>
<dbReference type="KEGG" id="ker:91102043"/>
<dbReference type="Proteomes" id="UP001358614">
    <property type="component" value="Chromosome 1"/>
</dbReference>
<gene>
    <name evidence="2" type="ORF">V865_003239</name>
</gene>
<dbReference type="RefSeq" id="XP_066083133.1">
    <property type="nucleotide sequence ID" value="XM_066227036.1"/>
</dbReference>
<protein>
    <submittedName>
        <fullName evidence="2">Uncharacterized protein</fullName>
    </submittedName>
</protein>
<feature type="compositionally biased region" description="Low complexity" evidence="1">
    <location>
        <begin position="46"/>
        <end position="67"/>
    </location>
</feature>
<dbReference type="GeneID" id="91102043"/>
<feature type="compositionally biased region" description="Low complexity" evidence="1">
    <location>
        <begin position="8"/>
        <end position="24"/>
    </location>
</feature>
<proteinExistence type="predicted"/>
<reference evidence="2 3" key="1">
    <citation type="submission" date="2024-01" db="EMBL/GenBank/DDBJ databases">
        <title>Comparative genomics of Cryptococcus and Kwoniella reveals pathogenesis evolution and contrasting modes of karyotype evolution via chromosome fusion or intercentromeric recombination.</title>
        <authorList>
            <person name="Coelho M.A."/>
            <person name="David-Palma M."/>
            <person name="Shea T."/>
            <person name="Bowers K."/>
            <person name="McGinley-Smith S."/>
            <person name="Mohammad A.W."/>
            <person name="Gnirke A."/>
            <person name="Yurkov A.M."/>
            <person name="Nowrousian M."/>
            <person name="Sun S."/>
            <person name="Cuomo C.A."/>
            <person name="Heitman J."/>
        </authorList>
    </citation>
    <scope>NUCLEOTIDE SEQUENCE [LARGE SCALE GENOMIC DNA]</scope>
    <source>
        <strain evidence="2 3">PYCC6329</strain>
    </source>
</reference>
<accession>A0AAX4KF86</accession>
<evidence type="ECO:0000256" key="1">
    <source>
        <dbReference type="SAM" id="MobiDB-lite"/>
    </source>
</evidence>
<name>A0AAX4KF86_9TREE</name>
<evidence type="ECO:0000313" key="2">
    <source>
        <dbReference type="EMBL" id="WWD05166.1"/>
    </source>
</evidence>
<feature type="region of interest" description="Disordered" evidence="1">
    <location>
        <begin position="44"/>
        <end position="67"/>
    </location>
</feature>
<organism evidence="2 3">
    <name type="scientific">Kwoniella europaea PYCC6329</name>
    <dbReference type="NCBI Taxonomy" id="1423913"/>
    <lineage>
        <taxon>Eukaryota</taxon>
        <taxon>Fungi</taxon>
        <taxon>Dikarya</taxon>
        <taxon>Basidiomycota</taxon>
        <taxon>Agaricomycotina</taxon>
        <taxon>Tremellomycetes</taxon>
        <taxon>Tremellales</taxon>
        <taxon>Cryptococcaceae</taxon>
        <taxon>Kwoniella</taxon>
    </lineage>
</organism>
<evidence type="ECO:0000313" key="3">
    <source>
        <dbReference type="Proteomes" id="UP001358614"/>
    </source>
</evidence>
<dbReference type="AlphaFoldDB" id="A0AAX4KF86"/>
<dbReference type="EMBL" id="CP144089">
    <property type="protein sequence ID" value="WWD05166.1"/>
    <property type="molecule type" value="Genomic_DNA"/>
</dbReference>
<feature type="region of interest" description="Disordered" evidence="1">
    <location>
        <begin position="90"/>
        <end position="112"/>
    </location>
</feature>